<feature type="transmembrane region" description="Helical" evidence="7">
    <location>
        <begin position="284"/>
        <end position="311"/>
    </location>
</feature>
<evidence type="ECO:0000256" key="7">
    <source>
        <dbReference type="SAM" id="Phobius"/>
    </source>
</evidence>
<dbReference type="Proteomes" id="UP001597351">
    <property type="component" value="Unassembled WGS sequence"/>
</dbReference>
<dbReference type="InterPro" id="IPR004869">
    <property type="entry name" value="MMPL_dom"/>
</dbReference>
<keyword evidence="4 7" id="KW-0812">Transmembrane</keyword>
<feature type="transmembrane region" description="Helical" evidence="7">
    <location>
        <begin position="489"/>
        <end position="507"/>
    </location>
</feature>
<feature type="transmembrane region" description="Helical" evidence="7">
    <location>
        <begin position="255"/>
        <end position="278"/>
    </location>
</feature>
<dbReference type="PANTHER" id="PTHR33406:SF6">
    <property type="entry name" value="MEMBRANE PROTEIN YDGH-RELATED"/>
    <property type="match status" value="1"/>
</dbReference>
<evidence type="ECO:0000256" key="1">
    <source>
        <dbReference type="ARBA" id="ARBA00004651"/>
    </source>
</evidence>
<dbReference type="Pfam" id="PF03176">
    <property type="entry name" value="MMPL"/>
    <property type="match status" value="2"/>
</dbReference>
<evidence type="ECO:0000256" key="3">
    <source>
        <dbReference type="ARBA" id="ARBA00022475"/>
    </source>
</evidence>
<keyword evidence="5 7" id="KW-1133">Transmembrane helix</keyword>
<feature type="transmembrane region" description="Helical" evidence="7">
    <location>
        <begin position="179"/>
        <end position="201"/>
    </location>
</feature>
<comment type="similarity">
    <text evidence="2">Belongs to the resistance-nodulation-cell division (RND) (TC 2.A.6) family. MmpL subfamily.</text>
</comment>
<evidence type="ECO:0000256" key="5">
    <source>
        <dbReference type="ARBA" id="ARBA00022989"/>
    </source>
</evidence>
<evidence type="ECO:0000256" key="4">
    <source>
        <dbReference type="ARBA" id="ARBA00022692"/>
    </source>
</evidence>
<feature type="transmembrane region" description="Helical" evidence="7">
    <location>
        <begin position="154"/>
        <end position="172"/>
    </location>
</feature>
<proteinExistence type="inferred from homology"/>
<evidence type="ECO:0000313" key="10">
    <source>
        <dbReference type="Proteomes" id="UP001597351"/>
    </source>
</evidence>
<dbReference type="PANTHER" id="PTHR33406">
    <property type="entry name" value="MEMBRANE PROTEIN MJ1562-RELATED"/>
    <property type="match status" value="1"/>
</dbReference>
<feature type="transmembrane region" description="Helical" evidence="7">
    <location>
        <begin position="622"/>
        <end position="647"/>
    </location>
</feature>
<comment type="subcellular location">
    <subcellularLocation>
        <location evidence="1">Cell membrane</location>
        <topology evidence="1">Multi-pass membrane protein</topology>
    </subcellularLocation>
</comment>
<feature type="transmembrane region" description="Helical" evidence="7">
    <location>
        <begin position="547"/>
        <end position="567"/>
    </location>
</feature>
<reference evidence="10" key="1">
    <citation type="journal article" date="2019" name="Int. J. Syst. Evol. Microbiol.">
        <title>The Global Catalogue of Microorganisms (GCM) 10K type strain sequencing project: providing services to taxonomists for standard genome sequencing and annotation.</title>
        <authorList>
            <consortium name="The Broad Institute Genomics Platform"/>
            <consortium name="The Broad Institute Genome Sequencing Center for Infectious Disease"/>
            <person name="Wu L."/>
            <person name="Ma J."/>
        </authorList>
    </citation>
    <scope>NUCLEOTIDE SEQUENCE [LARGE SCALE GENOMIC DNA]</scope>
    <source>
        <strain evidence="10">CGMCC 1.12477</strain>
    </source>
</reference>
<sequence>MSFRPLTAVVVVLLALLSSGALIGAVGEAERSPSVSDNLPDGYDSTTVADLSQELPSGEGSVAIALFTADEGELDQAFLGQLGSEYDAIQPSEDGTAVIAVIPVEATGATEIADEVADLRTEIGDLAPDGVTAQLTGPAAIQADLAGVFDGADLTLLLATATVVAVLLIATYRSPFLWLVPLIVVAVADRLAAVVATHGLAFAGVTWDESTVGILSVLVFGAGTDYALLLISRYRDELRRHENRYVAMRAAVRGTLEPVLASSTTVVLGLLTLLLSVIPTTRGLGLACAIGVVIAATFALAVLPCALVLFGRWVFWPLVPRVGQDALVDSRTSLWRRLGERVAARPAIFASAAVLVVASLALGLTQVKQGLSESEQFLDTPESITAADRLAESYPAGAVDPTIVLTRADPAEVTSAAEGVEGVASVRPGQEGDGLARLDVVLDARAGSEQAEETVVDLRSALAAYDGTYVGGSEAEALDADDAAQRDRFLLIPLILGLVLLGLGLLLRSIAAPLLLVATVVGTYFGALGASWWVYTGVFGFEAMDVGVPLLAFLFLVALGVDYNIFLVTRALEEARGHGLREGMLRGLTATGGVITSAGILLAAVFAVLGVLPLVVLAQLGIVIFVGVLLDTLLVRTVLVPALTWLLGEKFWWPRKVGSGA</sequence>
<feature type="domain" description="SSD" evidence="8">
    <location>
        <begin position="539"/>
        <end position="645"/>
    </location>
</feature>
<feature type="transmembrane region" description="Helical" evidence="7">
    <location>
        <begin position="213"/>
        <end position="234"/>
    </location>
</feature>
<keyword evidence="10" id="KW-1185">Reference proteome</keyword>
<gene>
    <name evidence="9" type="ORF">ACFSDE_08170</name>
</gene>
<evidence type="ECO:0000256" key="2">
    <source>
        <dbReference type="ARBA" id="ARBA00010157"/>
    </source>
</evidence>
<evidence type="ECO:0000313" key="9">
    <source>
        <dbReference type="EMBL" id="MFD1946764.1"/>
    </source>
</evidence>
<name>A0ABW4TM13_9ACTN</name>
<evidence type="ECO:0000259" key="8">
    <source>
        <dbReference type="PROSITE" id="PS50156"/>
    </source>
</evidence>
<dbReference type="Gene3D" id="1.20.1640.10">
    <property type="entry name" value="Multidrug efflux transporter AcrB transmembrane domain"/>
    <property type="match status" value="2"/>
</dbReference>
<dbReference type="RefSeq" id="WP_343917222.1">
    <property type="nucleotide sequence ID" value="NZ_BAAAJT010000002.1"/>
</dbReference>
<keyword evidence="6 7" id="KW-0472">Membrane</keyword>
<keyword evidence="3" id="KW-1003">Cell membrane</keyword>
<dbReference type="PROSITE" id="PS50156">
    <property type="entry name" value="SSD"/>
    <property type="match status" value="1"/>
</dbReference>
<dbReference type="InterPro" id="IPR000731">
    <property type="entry name" value="SSD"/>
</dbReference>
<feature type="transmembrane region" description="Helical" evidence="7">
    <location>
        <begin position="588"/>
        <end position="616"/>
    </location>
</feature>
<organism evidence="9 10">
    <name type="scientific">Nocardioides aestuarii</name>
    <dbReference type="NCBI Taxonomy" id="252231"/>
    <lineage>
        <taxon>Bacteria</taxon>
        <taxon>Bacillati</taxon>
        <taxon>Actinomycetota</taxon>
        <taxon>Actinomycetes</taxon>
        <taxon>Propionibacteriales</taxon>
        <taxon>Nocardioidaceae</taxon>
        <taxon>Nocardioides</taxon>
    </lineage>
</organism>
<dbReference type="SUPFAM" id="SSF82866">
    <property type="entry name" value="Multidrug efflux transporter AcrB transmembrane domain"/>
    <property type="match status" value="2"/>
</dbReference>
<evidence type="ECO:0000256" key="6">
    <source>
        <dbReference type="ARBA" id="ARBA00023136"/>
    </source>
</evidence>
<feature type="transmembrane region" description="Helical" evidence="7">
    <location>
        <begin position="514"/>
        <end position="535"/>
    </location>
</feature>
<feature type="transmembrane region" description="Helical" evidence="7">
    <location>
        <begin position="342"/>
        <end position="364"/>
    </location>
</feature>
<accession>A0ABW4TM13</accession>
<protein>
    <submittedName>
        <fullName evidence="9">MMPL family transporter</fullName>
    </submittedName>
</protein>
<dbReference type="EMBL" id="JBHUGD010000003">
    <property type="protein sequence ID" value="MFD1946764.1"/>
    <property type="molecule type" value="Genomic_DNA"/>
</dbReference>
<comment type="caution">
    <text evidence="9">The sequence shown here is derived from an EMBL/GenBank/DDBJ whole genome shotgun (WGS) entry which is preliminary data.</text>
</comment>
<dbReference type="InterPro" id="IPR050545">
    <property type="entry name" value="Mycobact_MmpL"/>
</dbReference>